<dbReference type="Gene3D" id="3.20.20.140">
    <property type="entry name" value="Metal-dependent hydrolases"/>
    <property type="match status" value="1"/>
</dbReference>
<organism evidence="2 3">
    <name type="scientific">Pseudonocardia acidicola</name>
    <dbReference type="NCBI Taxonomy" id="2724939"/>
    <lineage>
        <taxon>Bacteria</taxon>
        <taxon>Bacillati</taxon>
        <taxon>Actinomycetota</taxon>
        <taxon>Actinomycetes</taxon>
        <taxon>Pseudonocardiales</taxon>
        <taxon>Pseudonocardiaceae</taxon>
        <taxon>Pseudonocardia</taxon>
    </lineage>
</organism>
<comment type="caution">
    <text evidence="2">The sequence shown here is derived from an EMBL/GenBank/DDBJ whole genome shotgun (WGS) entry which is preliminary data.</text>
</comment>
<gene>
    <name evidence="2" type="ORF">HF526_04150</name>
</gene>
<dbReference type="InterPro" id="IPR032466">
    <property type="entry name" value="Metal_Hydrolase"/>
</dbReference>
<protein>
    <submittedName>
        <fullName evidence="2">Amidohydrolase family protein</fullName>
    </submittedName>
</protein>
<reference evidence="2 3" key="1">
    <citation type="submission" date="2020-04" db="EMBL/GenBank/DDBJ databases">
        <authorList>
            <person name="Klaysubun C."/>
            <person name="Duangmal K."/>
            <person name="Lipun K."/>
        </authorList>
    </citation>
    <scope>NUCLEOTIDE SEQUENCE [LARGE SCALE GENOMIC DNA]</scope>
    <source>
        <strain evidence="2 3">K10HN5</strain>
    </source>
</reference>
<evidence type="ECO:0000313" key="2">
    <source>
        <dbReference type="EMBL" id="NMH96515.1"/>
    </source>
</evidence>
<accession>A0ABX1S4P7</accession>
<dbReference type="Pfam" id="PF07969">
    <property type="entry name" value="Amidohydro_3"/>
    <property type="match status" value="1"/>
</dbReference>
<dbReference type="PANTHER" id="PTHR22642:SF2">
    <property type="entry name" value="PROTEIN LONG AFTER FAR-RED 3"/>
    <property type="match status" value="1"/>
</dbReference>
<sequence length="568" mass="60637">MAAVTTGAEGPRSAETVLLAGRALTMAPAATDGPVAVVIDGGCIAAVVPRERAIEYIGRGTEVLDAGDRTVLPGFVDPHAHAEVAAKASYWMVDARAPGCASVADVLDTLRDNLPAARDGWLVAQANLFFDQKLTDQRFPTRAELDSVSRDVAIAVRAGGHLTVLNSKALELAGIDDHYEAVSYSITGKPTVQRDATGVAIGVVTEMDKLLPLPVLSEQESREALETGITQLFTRHGVTTLGEISESTDGLRMMDAAVSAGRIGTRMHVYLWVPGTVSLDEACDHRAWSALRSQPDRFRIHGVKIFADGGYSAANAALTRPYASHGHGCGDMAVTGAEVTAAVRRVWAAGLQLAVHANGDRAQLEVCAAIAAAGPRPDGALPPRVEHAGNFVPDYSELTDAWRRAGIVPVPQPVFIQNFAEFLPAYVGEYARDRQFPFRRLLDDGWPISGSSDVWVGSEQQQTRPFFSVACCVTRRSFHGHPIAATEKIDILDALRMHTLGGATALGEQASRGSLETGKLADLIIVDRDPLTVADDEIANIHVDQVFVAGQSMHIRAPHLGSSRVKHL</sequence>
<dbReference type="RefSeq" id="WP_169379906.1">
    <property type="nucleotide sequence ID" value="NZ_JAAXLA010000005.1"/>
</dbReference>
<dbReference type="Proteomes" id="UP000820669">
    <property type="component" value="Unassembled WGS sequence"/>
</dbReference>
<dbReference type="InterPro" id="IPR013108">
    <property type="entry name" value="Amidohydro_3"/>
</dbReference>
<dbReference type="InterPro" id="IPR011059">
    <property type="entry name" value="Metal-dep_hydrolase_composite"/>
</dbReference>
<dbReference type="PANTHER" id="PTHR22642">
    <property type="entry name" value="IMIDAZOLONEPROPIONASE"/>
    <property type="match status" value="1"/>
</dbReference>
<name>A0ABX1S4P7_9PSEU</name>
<dbReference type="SUPFAM" id="SSF51338">
    <property type="entry name" value="Composite domain of metallo-dependent hydrolases"/>
    <property type="match status" value="1"/>
</dbReference>
<dbReference type="SUPFAM" id="SSF51556">
    <property type="entry name" value="Metallo-dependent hydrolases"/>
    <property type="match status" value="1"/>
</dbReference>
<evidence type="ECO:0000259" key="1">
    <source>
        <dbReference type="Pfam" id="PF07969"/>
    </source>
</evidence>
<dbReference type="EMBL" id="JAAXLA010000005">
    <property type="protein sequence ID" value="NMH96515.1"/>
    <property type="molecule type" value="Genomic_DNA"/>
</dbReference>
<proteinExistence type="predicted"/>
<keyword evidence="3" id="KW-1185">Reference proteome</keyword>
<evidence type="ECO:0000313" key="3">
    <source>
        <dbReference type="Proteomes" id="UP000820669"/>
    </source>
</evidence>
<dbReference type="Gene3D" id="3.10.310.70">
    <property type="match status" value="1"/>
</dbReference>
<feature type="domain" description="Amidohydrolase 3" evidence="1">
    <location>
        <begin position="62"/>
        <end position="552"/>
    </location>
</feature>
<dbReference type="Gene3D" id="2.30.40.10">
    <property type="entry name" value="Urease, subunit C, domain 1"/>
    <property type="match status" value="1"/>
</dbReference>